<sequence>MAYLLIVLAYLLGSISTAIITCRLMRLPDPRTVGSNNPGATNVLRHGGKKAAAITLLGDLLKGLVPVLVARFAFGITDYGWLILIGIAAFLGHLYPAYYGFKGGKGVATAIGVFLGVNVWGGLAFVATWLLMAKGFKISSLAALIATALSPLYFWLLTGHGWLTAGVAFMAVLIFWRHQSNIRNLLTGKEDKIQSREGAEADSAAGEE</sequence>
<evidence type="ECO:0000256" key="10">
    <source>
        <dbReference type="HAMAP-Rule" id="MF_01043"/>
    </source>
</evidence>
<dbReference type="RefSeq" id="WP_324697195.1">
    <property type="nucleotide sequence ID" value="NZ_JAYMYJ010000142.1"/>
</dbReference>
<reference evidence="12" key="1">
    <citation type="submission" date="2023-07" db="EMBL/GenBank/DDBJ databases">
        <title>The carbon used by Thiothrix.</title>
        <authorList>
            <person name="Chen L."/>
        </authorList>
    </citation>
    <scope>NUCLEOTIDE SEQUENCE [LARGE SCALE GENOMIC DNA]</scope>
</reference>
<comment type="similarity">
    <text evidence="10">Belongs to the PlsY family.</text>
</comment>
<comment type="caution">
    <text evidence="11">The sequence shown here is derived from an EMBL/GenBank/DDBJ whole genome shotgun (WGS) entry which is preliminary data.</text>
</comment>
<accession>A0ABU6D0Y8</accession>
<keyword evidence="2 10" id="KW-0444">Lipid biosynthesis</keyword>
<feature type="transmembrane region" description="Helical" evidence="10">
    <location>
        <begin position="79"/>
        <end position="98"/>
    </location>
</feature>
<proteinExistence type="inferred from homology"/>
<evidence type="ECO:0000256" key="5">
    <source>
        <dbReference type="ARBA" id="ARBA00022989"/>
    </source>
</evidence>
<keyword evidence="5 10" id="KW-1133">Transmembrane helix</keyword>
<keyword evidence="1 10" id="KW-1003">Cell membrane</keyword>
<comment type="function">
    <text evidence="10">Catalyzes the transfer of an acyl group from acyl-phosphate (acyl-PO(4)) to glycerol-3-phosphate (G3P) to form lysophosphatidic acid (LPA). This enzyme utilizes acyl-phosphate as fatty acyl donor, but not acyl-CoA or acyl-ACP.</text>
</comment>
<comment type="caution">
    <text evidence="10">Lacks conserved residue(s) required for the propagation of feature annotation.</text>
</comment>
<dbReference type="NCBIfam" id="TIGR00023">
    <property type="entry name" value="glycerol-3-phosphate 1-O-acyltransferase PlsY"/>
    <property type="match status" value="1"/>
</dbReference>
<dbReference type="EC" id="2.3.1.275" evidence="10"/>
<evidence type="ECO:0000256" key="1">
    <source>
        <dbReference type="ARBA" id="ARBA00022475"/>
    </source>
</evidence>
<dbReference type="SMART" id="SM01207">
    <property type="entry name" value="G3P_acyltransf"/>
    <property type="match status" value="1"/>
</dbReference>
<dbReference type="Pfam" id="PF02660">
    <property type="entry name" value="G3P_acyltransf"/>
    <property type="match status" value="1"/>
</dbReference>
<dbReference type="EMBL" id="JAYMYJ010000142">
    <property type="protein sequence ID" value="MEB4592737.1"/>
    <property type="molecule type" value="Genomic_DNA"/>
</dbReference>
<evidence type="ECO:0000256" key="2">
    <source>
        <dbReference type="ARBA" id="ARBA00022516"/>
    </source>
</evidence>
<keyword evidence="3 10" id="KW-0808">Transferase</keyword>
<name>A0ABU6D0Y8_9GAMM</name>
<keyword evidence="6 10" id="KW-0443">Lipid metabolism</keyword>
<keyword evidence="4 10" id="KW-0812">Transmembrane</keyword>
<evidence type="ECO:0000256" key="9">
    <source>
        <dbReference type="ARBA" id="ARBA00023264"/>
    </source>
</evidence>
<dbReference type="PANTHER" id="PTHR30309">
    <property type="entry name" value="INNER MEMBRANE PROTEIN YGIH"/>
    <property type="match status" value="1"/>
</dbReference>
<evidence type="ECO:0000313" key="11">
    <source>
        <dbReference type="EMBL" id="MEB4592737.1"/>
    </source>
</evidence>
<evidence type="ECO:0000256" key="6">
    <source>
        <dbReference type="ARBA" id="ARBA00023098"/>
    </source>
</evidence>
<keyword evidence="12" id="KW-1185">Reference proteome</keyword>
<dbReference type="PANTHER" id="PTHR30309:SF0">
    <property type="entry name" value="GLYCEROL-3-PHOSPHATE ACYLTRANSFERASE-RELATED"/>
    <property type="match status" value="1"/>
</dbReference>
<feature type="transmembrane region" description="Helical" evidence="10">
    <location>
        <begin position="152"/>
        <end position="176"/>
    </location>
</feature>
<dbReference type="Proteomes" id="UP001308005">
    <property type="component" value="Unassembled WGS sequence"/>
</dbReference>
<dbReference type="GO" id="GO:0004366">
    <property type="term" value="F:glycerol-3-phosphate O-acyltransferase activity"/>
    <property type="evidence" value="ECO:0007669"/>
    <property type="project" value="UniProtKB-EC"/>
</dbReference>
<keyword evidence="9 10" id="KW-1208">Phospholipid metabolism</keyword>
<keyword evidence="7 10" id="KW-0472">Membrane</keyword>
<feature type="transmembrane region" description="Helical" evidence="10">
    <location>
        <begin position="110"/>
        <end position="132"/>
    </location>
</feature>
<evidence type="ECO:0000256" key="8">
    <source>
        <dbReference type="ARBA" id="ARBA00023209"/>
    </source>
</evidence>
<evidence type="ECO:0000256" key="7">
    <source>
        <dbReference type="ARBA" id="ARBA00023136"/>
    </source>
</evidence>
<comment type="catalytic activity">
    <reaction evidence="10">
        <text>an acyl phosphate + sn-glycerol 3-phosphate = a 1-acyl-sn-glycero-3-phosphate + phosphate</text>
        <dbReference type="Rhea" id="RHEA:34075"/>
        <dbReference type="ChEBI" id="CHEBI:43474"/>
        <dbReference type="ChEBI" id="CHEBI:57597"/>
        <dbReference type="ChEBI" id="CHEBI:57970"/>
        <dbReference type="ChEBI" id="CHEBI:59918"/>
        <dbReference type="EC" id="2.3.1.275"/>
    </reaction>
</comment>
<gene>
    <name evidence="10 11" type="primary">plsY</name>
    <name evidence="11" type="ORF">VSS37_17265</name>
</gene>
<dbReference type="HAMAP" id="MF_01043">
    <property type="entry name" value="PlsY"/>
    <property type="match status" value="1"/>
</dbReference>
<reference evidence="11 12" key="2">
    <citation type="submission" date="2024-01" db="EMBL/GenBank/DDBJ databases">
        <authorList>
            <person name="Xie X."/>
        </authorList>
    </citation>
    <scope>NUCLEOTIDE SEQUENCE [LARGE SCALE GENOMIC DNA]</scope>
    <source>
        <strain evidence="11">SCUT-1</strain>
    </source>
</reference>
<evidence type="ECO:0000256" key="3">
    <source>
        <dbReference type="ARBA" id="ARBA00022679"/>
    </source>
</evidence>
<protein>
    <recommendedName>
        <fullName evidence="10">Glycerol-3-phosphate acyltransferase</fullName>
    </recommendedName>
    <alternativeName>
        <fullName evidence="10">Acyl-PO4 G3P acyltransferase</fullName>
    </alternativeName>
    <alternativeName>
        <fullName evidence="10">Acyl-phosphate--glycerol-3-phosphate acyltransferase</fullName>
    </alternativeName>
    <alternativeName>
        <fullName evidence="10">G3P acyltransferase</fullName>
        <shortName evidence="10">GPAT</shortName>
        <ecNumber evidence="10">2.3.1.275</ecNumber>
    </alternativeName>
    <alternativeName>
        <fullName evidence="10">Lysophosphatidic acid synthase</fullName>
        <shortName evidence="10">LPA synthase</shortName>
    </alternativeName>
</protein>
<comment type="subunit">
    <text evidence="10">Probably interacts with PlsX.</text>
</comment>
<organism evidence="11 12">
    <name type="scientific">Candidatus Thiothrix phosphatis</name>
    <dbReference type="NCBI Taxonomy" id="3112415"/>
    <lineage>
        <taxon>Bacteria</taxon>
        <taxon>Pseudomonadati</taxon>
        <taxon>Pseudomonadota</taxon>
        <taxon>Gammaproteobacteria</taxon>
        <taxon>Thiotrichales</taxon>
        <taxon>Thiotrichaceae</taxon>
        <taxon>Thiothrix</taxon>
    </lineage>
</organism>
<evidence type="ECO:0000313" key="12">
    <source>
        <dbReference type="Proteomes" id="UP001308005"/>
    </source>
</evidence>
<comment type="pathway">
    <text evidence="10">Lipid metabolism; phospholipid metabolism.</text>
</comment>
<evidence type="ECO:0000256" key="4">
    <source>
        <dbReference type="ARBA" id="ARBA00022692"/>
    </source>
</evidence>
<keyword evidence="8 10" id="KW-0594">Phospholipid biosynthesis</keyword>
<dbReference type="InterPro" id="IPR003811">
    <property type="entry name" value="G3P_acylTferase_PlsY"/>
</dbReference>
<comment type="subcellular location">
    <subcellularLocation>
        <location evidence="10">Cell membrane</location>
        <topology evidence="10">Multi-pass membrane protein</topology>
    </subcellularLocation>
</comment>
<keyword evidence="11" id="KW-0012">Acyltransferase</keyword>